<accession>A0ABR1AIF8</accession>
<evidence type="ECO:0000313" key="2">
    <source>
        <dbReference type="Proteomes" id="UP001359485"/>
    </source>
</evidence>
<name>A0ABR1AIF8_POLSC</name>
<protein>
    <submittedName>
        <fullName evidence="1">Uncharacterized protein</fullName>
    </submittedName>
</protein>
<organism evidence="1 2">
    <name type="scientific">Polyplax serrata</name>
    <name type="common">Common mouse louse</name>
    <dbReference type="NCBI Taxonomy" id="468196"/>
    <lineage>
        <taxon>Eukaryota</taxon>
        <taxon>Metazoa</taxon>
        <taxon>Ecdysozoa</taxon>
        <taxon>Arthropoda</taxon>
        <taxon>Hexapoda</taxon>
        <taxon>Insecta</taxon>
        <taxon>Pterygota</taxon>
        <taxon>Neoptera</taxon>
        <taxon>Paraneoptera</taxon>
        <taxon>Psocodea</taxon>
        <taxon>Troctomorpha</taxon>
        <taxon>Phthiraptera</taxon>
        <taxon>Anoplura</taxon>
        <taxon>Polyplacidae</taxon>
        <taxon>Polyplax</taxon>
    </lineage>
</organism>
<proteinExistence type="predicted"/>
<evidence type="ECO:0000313" key="1">
    <source>
        <dbReference type="EMBL" id="KAK6620092.1"/>
    </source>
</evidence>
<keyword evidence="2" id="KW-1185">Reference proteome</keyword>
<comment type="caution">
    <text evidence="1">The sequence shown here is derived from an EMBL/GenBank/DDBJ whole genome shotgun (WGS) entry which is preliminary data.</text>
</comment>
<sequence length="118" mass="13104">MGENSRMDSTRKLWLLILLGACILMLQYHVSTTWNTPGLSGPSYPSSTSSEEVVASVVSKLQLDSSMVNTVGEEFNWVCPPGGKGQNLALKNGMFQLNFRYRKSLFSMQDPAGLERRN</sequence>
<dbReference type="EMBL" id="JAWJWF010000048">
    <property type="protein sequence ID" value="KAK6620092.1"/>
    <property type="molecule type" value="Genomic_DNA"/>
</dbReference>
<gene>
    <name evidence="1" type="ORF">RUM44_006492</name>
</gene>
<reference evidence="1 2" key="1">
    <citation type="submission" date="2023-09" db="EMBL/GenBank/DDBJ databases">
        <title>Genomes of two closely related lineages of the louse Polyplax serrata with different host specificities.</title>
        <authorList>
            <person name="Martinu J."/>
            <person name="Tarabai H."/>
            <person name="Stefka J."/>
            <person name="Hypsa V."/>
        </authorList>
    </citation>
    <scope>NUCLEOTIDE SEQUENCE [LARGE SCALE GENOMIC DNA]</scope>
    <source>
        <strain evidence="1">98ZLc_SE</strain>
    </source>
</reference>
<dbReference type="Proteomes" id="UP001359485">
    <property type="component" value="Unassembled WGS sequence"/>
</dbReference>